<evidence type="ECO:0000313" key="2">
    <source>
        <dbReference type="Proteomes" id="UP001165489"/>
    </source>
</evidence>
<name>A0ABS9V4G4_9BACT</name>
<gene>
    <name evidence="1" type="ORF">MM239_18095</name>
</gene>
<accession>A0ABS9V4G4</accession>
<keyword evidence="2" id="KW-1185">Reference proteome</keyword>
<proteinExistence type="predicted"/>
<evidence type="ECO:0000313" key="1">
    <source>
        <dbReference type="EMBL" id="MCH7411312.1"/>
    </source>
</evidence>
<sequence length="240" mass="27405">MKTKNEYLLLLLLNFTCYSCELFEKNEKYELLIFDDFSEQQLNWESINADYNYFQEDFMAFKFIKTSLPEPLPTNETALMLSSFNVSDDVFMGAKRKVGGLKKNQHYHIIYEITFASNEPEGRVGSGGSPAESVWIKAGATNFEPLSISSGEGVKNDFMILNFDKGNQSVEGENMEIISDFRNGTRDILNYRLVDHKSKRGTNVTANDNGEVWLIFGTESGFESTTTIFFKDVKIFFKPI</sequence>
<dbReference type="EMBL" id="JAKZGP010000070">
    <property type="protein sequence ID" value="MCH7411312.1"/>
    <property type="molecule type" value="Genomic_DNA"/>
</dbReference>
<reference evidence="1" key="1">
    <citation type="submission" date="2022-03" db="EMBL/GenBank/DDBJ databases">
        <title>De novo assembled genomes of Belliella spp. (Cyclobacteriaceae) strains.</title>
        <authorList>
            <person name="Szabo A."/>
            <person name="Korponai K."/>
            <person name="Felfoldi T."/>
        </authorList>
    </citation>
    <scope>NUCLEOTIDE SEQUENCE</scope>
    <source>
        <strain evidence="1">DSM 111904</strain>
    </source>
</reference>
<comment type="caution">
    <text evidence="1">The sequence shown here is derived from an EMBL/GenBank/DDBJ whole genome shotgun (WGS) entry which is preliminary data.</text>
</comment>
<organism evidence="1 2">
    <name type="scientific">Belliella filtrata</name>
    <dbReference type="NCBI Taxonomy" id="2923435"/>
    <lineage>
        <taxon>Bacteria</taxon>
        <taxon>Pseudomonadati</taxon>
        <taxon>Bacteroidota</taxon>
        <taxon>Cytophagia</taxon>
        <taxon>Cytophagales</taxon>
        <taxon>Cyclobacteriaceae</taxon>
        <taxon>Belliella</taxon>
    </lineage>
</organism>
<protein>
    <submittedName>
        <fullName evidence="1">Uncharacterized protein</fullName>
    </submittedName>
</protein>
<dbReference type="Proteomes" id="UP001165489">
    <property type="component" value="Unassembled WGS sequence"/>
</dbReference>
<dbReference type="RefSeq" id="WP_241349666.1">
    <property type="nucleotide sequence ID" value="NZ_JAKZGP010000070.1"/>
</dbReference>